<dbReference type="InterPro" id="IPR011856">
    <property type="entry name" value="tRNA_endonuc-like_dom_sf"/>
</dbReference>
<dbReference type="Gene3D" id="3.40.1350.10">
    <property type="match status" value="1"/>
</dbReference>
<dbReference type="RefSeq" id="WP_171217587.1">
    <property type="nucleotide sequence ID" value="NZ_JABEPP010000002.1"/>
</dbReference>
<evidence type="ECO:0000259" key="1">
    <source>
        <dbReference type="Pfam" id="PF08722"/>
    </source>
</evidence>
<dbReference type="Proteomes" id="UP000564885">
    <property type="component" value="Unassembled WGS sequence"/>
</dbReference>
<evidence type="ECO:0000313" key="3">
    <source>
        <dbReference type="Proteomes" id="UP000564885"/>
    </source>
</evidence>
<gene>
    <name evidence="2" type="ORF">HJG44_06715</name>
</gene>
<dbReference type="EMBL" id="JABEPP010000002">
    <property type="protein sequence ID" value="NNM72085.1"/>
    <property type="molecule type" value="Genomic_DNA"/>
</dbReference>
<feature type="domain" description="TnsA endonuclease N-terminal" evidence="1">
    <location>
        <begin position="81"/>
        <end position="166"/>
    </location>
</feature>
<dbReference type="GO" id="GO:0003676">
    <property type="term" value="F:nucleic acid binding"/>
    <property type="evidence" value="ECO:0007669"/>
    <property type="project" value="InterPro"/>
</dbReference>
<dbReference type="Pfam" id="PF08722">
    <property type="entry name" value="Tn7_TnsA-like_N"/>
    <property type="match status" value="1"/>
</dbReference>
<name>A0A849I6Z1_9HYPH</name>
<dbReference type="InterPro" id="IPR014833">
    <property type="entry name" value="TnsA_N"/>
</dbReference>
<evidence type="ECO:0000313" key="2">
    <source>
        <dbReference type="EMBL" id="NNM72085.1"/>
    </source>
</evidence>
<proteinExistence type="predicted"/>
<accession>A0A849I6Z1</accession>
<comment type="caution">
    <text evidence="2">The sequence shown here is derived from an EMBL/GenBank/DDBJ whole genome shotgun (WGS) entry which is preliminary data.</text>
</comment>
<reference evidence="2 3" key="1">
    <citation type="submission" date="2020-04" db="EMBL/GenBank/DDBJ databases">
        <title>Enterovirga sp. isolate from soil.</title>
        <authorList>
            <person name="Chea S."/>
            <person name="Kim D.-U."/>
        </authorList>
    </citation>
    <scope>NUCLEOTIDE SEQUENCE [LARGE SCALE GENOMIC DNA]</scope>
    <source>
        <strain evidence="2 3">DB1703</strain>
    </source>
</reference>
<dbReference type="AlphaFoldDB" id="A0A849I6Z1"/>
<keyword evidence="3" id="KW-1185">Reference proteome</keyword>
<organism evidence="2 3">
    <name type="scientific">Enterovirga aerilata</name>
    <dbReference type="NCBI Taxonomy" id="2730920"/>
    <lineage>
        <taxon>Bacteria</taxon>
        <taxon>Pseudomonadati</taxon>
        <taxon>Pseudomonadota</taxon>
        <taxon>Alphaproteobacteria</taxon>
        <taxon>Hyphomicrobiales</taxon>
        <taxon>Methylobacteriaceae</taxon>
        <taxon>Enterovirga</taxon>
    </lineage>
</organism>
<sequence length="273" mass="31024">MPKLQPPPEWEGEGVVLAEETWVEIAPGIERFALPDGEPVRRIVTGRRNRKVGAHYSWKVRRHVVVESNPEDRAARLLDCHPDVVDIHAQPETLRITVGSKKVRYTPDLLATFRNWREVRFEVKRWEDLHPPRPESPADERGWFVWEKARKARAKLRLVRAAYRRVGLVWLPLLDTAMDDMADPESVDEIISNGGRHLDEDDRHRLRDHLLASGGTSPLGRCAEIVRNSDYPAGAVLARVIDAGLAVDLLGPIDLDTPIRLADPVSQRRATRD</sequence>
<protein>
    <recommendedName>
        <fullName evidence="1">TnsA endonuclease N-terminal domain-containing protein</fullName>
    </recommendedName>
</protein>